<dbReference type="RefSeq" id="WP_126613209.1">
    <property type="nucleotide sequence ID" value="NZ_JBHUCY010000053.1"/>
</dbReference>
<evidence type="ECO:0000256" key="4">
    <source>
        <dbReference type="ARBA" id="ARBA00022989"/>
    </source>
</evidence>
<dbReference type="Pfam" id="PF02653">
    <property type="entry name" value="BPD_transp_2"/>
    <property type="match status" value="1"/>
</dbReference>
<proteinExistence type="predicted"/>
<evidence type="ECO:0000313" key="8">
    <source>
        <dbReference type="Proteomes" id="UP000277007"/>
    </source>
</evidence>
<evidence type="ECO:0000313" key="7">
    <source>
        <dbReference type="EMBL" id="RTR22427.1"/>
    </source>
</evidence>
<keyword evidence="3 6" id="KW-0812">Transmembrane</keyword>
<dbReference type="InterPro" id="IPR001851">
    <property type="entry name" value="ABC_transp_permease"/>
</dbReference>
<name>A0A3S0K6D9_9PROT</name>
<comment type="caution">
    <text evidence="7">The sequence shown here is derived from an EMBL/GenBank/DDBJ whole genome shotgun (WGS) entry which is preliminary data.</text>
</comment>
<dbReference type="GO" id="GO:0015658">
    <property type="term" value="F:branched-chain amino acid transmembrane transporter activity"/>
    <property type="evidence" value="ECO:0007669"/>
    <property type="project" value="InterPro"/>
</dbReference>
<dbReference type="PANTHER" id="PTHR30482:SF10">
    <property type="entry name" value="HIGH-AFFINITY BRANCHED-CHAIN AMINO ACID TRANSPORT PROTEIN BRAE"/>
    <property type="match status" value="1"/>
</dbReference>
<dbReference type="AlphaFoldDB" id="A0A3S0K6D9"/>
<evidence type="ECO:0000256" key="6">
    <source>
        <dbReference type="SAM" id="Phobius"/>
    </source>
</evidence>
<keyword evidence="8" id="KW-1185">Reference proteome</keyword>
<dbReference type="EMBL" id="RXMA01000004">
    <property type="protein sequence ID" value="RTR22427.1"/>
    <property type="molecule type" value="Genomic_DNA"/>
</dbReference>
<feature type="transmembrane region" description="Helical" evidence="6">
    <location>
        <begin position="29"/>
        <end position="62"/>
    </location>
</feature>
<feature type="transmembrane region" description="Helical" evidence="6">
    <location>
        <begin position="314"/>
        <end position="335"/>
    </location>
</feature>
<evidence type="ECO:0000256" key="3">
    <source>
        <dbReference type="ARBA" id="ARBA00022692"/>
    </source>
</evidence>
<dbReference type="CDD" id="cd06581">
    <property type="entry name" value="TM_PBP1_LivM_like"/>
    <property type="match status" value="1"/>
</dbReference>
<dbReference type="OrthoDB" id="9804361at2"/>
<keyword evidence="5 6" id="KW-0472">Membrane</keyword>
<dbReference type="InterPro" id="IPR043428">
    <property type="entry name" value="LivM-like"/>
</dbReference>
<reference evidence="7 8" key="1">
    <citation type="submission" date="2018-12" db="EMBL/GenBank/DDBJ databases">
        <authorList>
            <person name="Yang Y."/>
        </authorList>
    </citation>
    <scope>NUCLEOTIDE SEQUENCE [LARGE SCALE GENOMIC DNA]</scope>
    <source>
        <strain evidence="7 8">L-25-5w-1</strain>
    </source>
</reference>
<protein>
    <submittedName>
        <fullName evidence="7">Branched-chain amino acid ABC transporter permease</fullName>
    </submittedName>
</protein>
<feature type="transmembrane region" description="Helical" evidence="6">
    <location>
        <begin position="268"/>
        <end position="294"/>
    </location>
</feature>
<comment type="subcellular location">
    <subcellularLocation>
        <location evidence="1">Cell membrane</location>
        <topology evidence="1">Multi-pass membrane protein</topology>
    </subcellularLocation>
</comment>
<organism evidence="7 8">
    <name type="scientific">Azospirillum griseum</name>
    <dbReference type="NCBI Taxonomy" id="2496639"/>
    <lineage>
        <taxon>Bacteria</taxon>
        <taxon>Pseudomonadati</taxon>
        <taxon>Pseudomonadota</taxon>
        <taxon>Alphaproteobacteria</taxon>
        <taxon>Rhodospirillales</taxon>
        <taxon>Azospirillaceae</taxon>
        <taxon>Azospirillum</taxon>
    </lineage>
</organism>
<feature type="transmembrane region" description="Helical" evidence="6">
    <location>
        <begin position="74"/>
        <end position="96"/>
    </location>
</feature>
<dbReference type="GO" id="GO:0005886">
    <property type="term" value="C:plasma membrane"/>
    <property type="evidence" value="ECO:0007669"/>
    <property type="project" value="UniProtKB-SubCell"/>
</dbReference>
<dbReference type="Proteomes" id="UP000277007">
    <property type="component" value="Unassembled WGS sequence"/>
</dbReference>
<evidence type="ECO:0000256" key="2">
    <source>
        <dbReference type="ARBA" id="ARBA00022475"/>
    </source>
</evidence>
<sequence length="352" mass="36605">MTNRGASPVGIALLGGANAGAATGRGAALLALGGVALLLAPLVADRYLLSVLTTVLWFAYVGQAWNVMMGFSGLLSLGHALYVGLGAYASAALFVHFGVGPWAGALLAMLVAVAAGCGIGFLGFRFGVKGVHFALLTIAFAEVARVGFDHIQWLGGSGGFFLPVEAGVSDPLNLRGSPLLFYYVILALTGAALLLARALLHSRLGYQWLAVREDAEAAEAVGVDLFTARMTAVAVSSALTALGGVFQAFYFNNLFPEQVFSMGRSIEIILPAIVGGIGTLIGPILGAFILTPMGEGLTFLLEVSGLELPGLKQLFYGVALVVIVVFRPDGVWPWLARRLGLVRANAEGEDAR</sequence>
<evidence type="ECO:0000256" key="5">
    <source>
        <dbReference type="ARBA" id="ARBA00023136"/>
    </source>
</evidence>
<feature type="transmembrane region" description="Helical" evidence="6">
    <location>
        <begin position="180"/>
        <end position="200"/>
    </location>
</feature>
<accession>A0A3S0K6D9</accession>
<keyword evidence="2" id="KW-1003">Cell membrane</keyword>
<evidence type="ECO:0000256" key="1">
    <source>
        <dbReference type="ARBA" id="ARBA00004651"/>
    </source>
</evidence>
<keyword evidence="4 6" id="KW-1133">Transmembrane helix</keyword>
<gene>
    <name evidence="7" type="ORF">EJ903_06265</name>
</gene>
<feature type="transmembrane region" description="Helical" evidence="6">
    <location>
        <begin position="102"/>
        <end position="124"/>
    </location>
</feature>
<dbReference type="PANTHER" id="PTHR30482">
    <property type="entry name" value="HIGH-AFFINITY BRANCHED-CHAIN AMINO ACID TRANSPORT SYSTEM PERMEASE"/>
    <property type="match status" value="1"/>
</dbReference>